<dbReference type="Proteomes" id="UP001212841">
    <property type="component" value="Unassembled WGS sequence"/>
</dbReference>
<sequence>MQEALRGPVGEEEPEGGYVNLVMQLKGKVVMRRELDWEESALTMSYGGERFKRVMLETKERLCDAFHFVVDGVWRWDVGLDEILRWAETVQTVKEGGKVQFEELRCEEWDCYGYLFNDMRYTPVEREWDGVVRGFGELVKALMPHTWKVMVGRKYFDADYMEMGRGGVAGSADGFISLVRTLNRHTVILTQLTKTGGHPMWMKWRSAGVYEFDRHEVLRCLVTVFPDAVKDIYATVNNVPNVRTLHDLHKWH</sequence>
<evidence type="ECO:0000313" key="2">
    <source>
        <dbReference type="Proteomes" id="UP001212841"/>
    </source>
</evidence>
<protein>
    <submittedName>
        <fullName evidence="1">Uncharacterized protein</fullName>
    </submittedName>
</protein>
<keyword evidence="2" id="KW-1185">Reference proteome</keyword>
<name>A0AAD5X5J9_9FUNG</name>
<accession>A0AAD5X5J9</accession>
<comment type="caution">
    <text evidence="1">The sequence shown here is derived from an EMBL/GenBank/DDBJ whole genome shotgun (WGS) entry which is preliminary data.</text>
</comment>
<dbReference type="AlphaFoldDB" id="A0AAD5X5J9"/>
<organism evidence="1 2">
    <name type="scientific">Rhizophlyctis rosea</name>
    <dbReference type="NCBI Taxonomy" id="64517"/>
    <lineage>
        <taxon>Eukaryota</taxon>
        <taxon>Fungi</taxon>
        <taxon>Fungi incertae sedis</taxon>
        <taxon>Chytridiomycota</taxon>
        <taxon>Chytridiomycota incertae sedis</taxon>
        <taxon>Chytridiomycetes</taxon>
        <taxon>Rhizophlyctidales</taxon>
        <taxon>Rhizophlyctidaceae</taxon>
        <taxon>Rhizophlyctis</taxon>
    </lineage>
</organism>
<dbReference type="EMBL" id="JADGJD010000251">
    <property type="protein sequence ID" value="KAJ3052945.1"/>
    <property type="molecule type" value="Genomic_DNA"/>
</dbReference>
<gene>
    <name evidence="1" type="ORF">HK097_005370</name>
</gene>
<proteinExistence type="predicted"/>
<reference evidence="1" key="1">
    <citation type="submission" date="2020-05" db="EMBL/GenBank/DDBJ databases">
        <title>Phylogenomic resolution of chytrid fungi.</title>
        <authorList>
            <person name="Stajich J.E."/>
            <person name="Amses K."/>
            <person name="Simmons R."/>
            <person name="Seto K."/>
            <person name="Myers J."/>
            <person name="Bonds A."/>
            <person name="Quandt C.A."/>
            <person name="Barry K."/>
            <person name="Liu P."/>
            <person name="Grigoriev I."/>
            <person name="Longcore J.E."/>
            <person name="James T.Y."/>
        </authorList>
    </citation>
    <scope>NUCLEOTIDE SEQUENCE</scope>
    <source>
        <strain evidence="1">JEL0318</strain>
    </source>
</reference>
<evidence type="ECO:0000313" key="1">
    <source>
        <dbReference type="EMBL" id="KAJ3052945.1"/>
    </source>
</evidence>